<organism evidence="2 3">
    <name type="scientific">Novilysobacter luteus</name>
    <dbReference type="NCBI Taxonomy" id="2822368"/>
    <lineage>
        <taxon>Bacteria</taxon>
        <taxon>Pseudomonadati</taxon>
        <taxon>Pseudomonadota</taxon>
        <taxon>Gammaproteobacteria</taxon>
        <taxon>Lysobacterales</taxon>
        <taxon>Lysobacteraceae</taxon>
        <taxon>Novilysobacter</taxon>
    </lineage>
</organism>
<evidence type="ECO:0000313" key="3">
    <source>
        <dbReference type="Proteomes" id="UP000680116"/>
    </source>
</evidence>
<accession>A0ABM8UEJ2</accession>
<evidence type="ECO:0000313" key="2">
    <source>
        <dbReference type="EMBL" id="CAG4971657.1"/>
    </source>
</evidence>
<dbReference type="EMBL" id="OU015430">
    <property type="protein sequence ID" value="CAG4971657.1"/>
    <property type="molecule type" value="Genomic_DNA"/>
</dbReference>
<dbReference type="SMART" id="SM00460">
    <property type="entry name" value="TGc"/>
    <property type="match status" value="1"/>
</dbReference>
<dbReference type="Proteomes" id="UP000680116">
    <property type="component" value="Chromosome"/>
</dbReference>
<dbReference type="Gene3D" id="3.10.620.30">
    <property type="match status" value="1"/>
</dbReference>
<dbReference type="InterPro" id="IPR038765">
    <property type="entry name" value="Papain-like_cys_pep_sf"/>
</dbReference>
<dbReference type="SUPFAM" id="SSF54001">
    <property type="entry name" value="Cysteine proteinases"/>
    <property type="match status" value="1"/>
</dbReference>
<proteinExistence type="predicted"/>
<protein>
    <recommendedName>
        <fullName evidence="1">Transglutaminase-like domain-containing protein</fullName>
    </recommendedName>
</protein>
<gene>
    <name evidence="2" type="ORF">LYB30171_01024</name>
</gene>
<dbReference type="Pfam" id="PF01841">
    <property type="entry name" value="Transglut_core"/>
    <property type="match status" value="1"/>
</dbReference>
<dbReference type="PANTHER" id="PTHR38339">
    <property type="entry name" value="TRANSGLUTAMINASE DOMAIN PROTEIN"/>
    <property type="match status" value="1"/>
</dbReference>
<evidence type="ECO:0000259" key="1">
    <source>
        <dbReference type="SMART" id="SM00460"/>
    </source>
</evidence>
<dbReference type="InterPro" id="IPR002931">
    <property type="entry name" value="Transglutaminase-like"/>
</dbReference>
<sequence length="514" mass="56791">MDWVRDVTAAKHIRPRAGRGLIACAAFVAAVLAFGSVAAEPDTPAGNQRLDSVVSMVDSDRFKAAETAIDAALADPALTVADRDALLFQRERMRRILIDFRLDEAEVLSRLRKAIPDLGDAEFARWKAANLIEHRVIDGRTLYFARAVPNLFRLSPEAAARRADPAPFSEGPMESPNAHHAAVVEAARETGQASVLPRRVQVTQSITVDADAVPAGETVRAWIPFPRDIPGQQQDIRLLGSIPAEATVAPEPTAQRTVYMEQVARAGEPTEFSIDYELTLLAQRHAIDPDKVVPAPATAELAAHLGERPPHIVFTPALRAFSEKFVNGETNPYRIAQKLFAAVDDIPWAGAREYSTITNISDYALHAGHADCGQQTLLLMALLRLNGIPARWQSGMVYSEGDYWNLHDWGWMYLAPYGWVPMDVTTGRFEGATADSGADLEWFYLGGLDAYRIAFNDDYGTGFVPAKQHFRSETVDSQRGEVEWDGGNLYFDQWDYDFEARILPDTARTARSND</sequence>
<keyword evidence="3" id="KW-1185">Reference proteome</keyword>
<dbReference type="PANTHER" id="PTHR38339:SF1">
    <property type="entry name" value="TRANSGLUTAMINASE-LIKE DOMAIN-CONTAINING PROTEIN"/>
    <property type="match status" value="1"/>
</dbReference>
<name>A0ABM8UEJ2_9GAMM</name>
<reference evidence="2 3" key="1">
    <citation type="submission" date="2021-04" db="EMBL/GenBank/DDBJ databases">
        <authorList>
            <person name="Rodrigo-Torres L."/>
            <person name="Arahal R. D."/>
            <person name="Lucena T."/>
        </authorList>
    </citation>
    <scope>NUCLEOTIDE SEQUENCE [LARGE SCALE GENOMIC DNA]</scope>
    <source>
        <strain evidence="2 3">CECT 30171</strain>
    </source>
</reference>
<feature type="domain" description="Transglutaminase-like" evidence="1">
    <location>
        <begin position="364"/>
        <end position="426"/>
    </location>
</feature>